<protein>
    <recommendedName>
        <fullName evidence="3">Glycosyl transferase family 1 domain-containing protein</fullName>
    </recommendedName>
</protein>
<proteinExistence type="predicted"/>
<dbReference type="InterPro" id="IPR001296">
    <property type="entry name" value="Glyco_trans_1"/>
</dbReference>
<organism evidence="4 5">
    <name type="scientific">Methylocystis iwaonis</name>
    <dbReference type="NCBI Taxonomy" id="2885079"/>
    <lineage>
        <taxon>Bacteria</taxon>
        <taxon>Pseudomonadati</taxon>
        <taxon>Pseudomonadota</taxon>
        <taxon>Alphaproteobacteria</taxon>
        <taxon>Hyphomicrobiales</taxon>
        <taxon>Methylocystaceae</taxon>
        <taxon>Methylocystis</taxon>
    </lineage>
</organism>
<reference evidence="4 5" key="1">
    <citation type="journal article" date="2023" name="Int. J. Syst. Evol. Microbiol.">
        <title>Methylocystis iwaonis sp. nov., a type II methane-oxidizing bacterium from surface soil of a rice paddy field in Japan, and emended description of the genus Methylocystis (ex Whittenbury et al. 1970) Bowman et al. 1993.</title>
        <authorList>
            <person name="Kaise H."/>
            <person name="Sawadogo J.B."/>
            <person name="Alam M.S."/>
            <person name="Ueno C."/>
            <person name="Dianou D."/>
            <person name="Shinjo R."/>
            <person name="Asakawa S."/>
        </authorList>
    </citation>
    <scope>NUCLEOTIDE SEQUENCE [LARGE SCALE GENOMIC DNA]</scope>
    <source>
        <strain evidence="4 5">SS37A-Re</strain>
    </source>
</reference>
<dbReference type="Pfam" id="PF00534">
    <property type="entry name" value="Glycos_transf_1"/>
    <property type="match status" value="1"/>
</dbReference>
<dbReference type="EMBL" id="AP027142">
    <property type="protein sequence ID" value="BDV35614.1"/>
    <property type="molecule type" value="Genomic_DNA"/>
</dbReference>
<dbReference type="PANTHER" id="PTHR12526:SF510">
    <property type="entry name" value="D-INOSITOL 3-PHOSPHATE GLYCOSYLTRANSFERASE"/>
    <property type="match status" value="1"/>
</dbReference>
<dbReference type="Proteomes" id="UP001317629">
    <property type="component" value="Chromosome"/>
</dbReference>
<dbReference type="SUPFAM" id="SSF53756">
    <property type="entry name" value="UDP-Glycosyltransferase/glycogen phosphorylase"/>
    <property type="match status" value="1"/>
</dbReference>
<evidence type="ECO:0000256" key="1">
    <source>
        <dbReference type="ARBA" id="ARBA00022676"/>
    </source>
</evidence>
<accession>A0ABM8EC82</accession>
<evidence type="ECO:0000313" key="5">
    <source>
        <dbReference type="Proteomes" id="UP001317629"/>
    </source>
</evidence>
<name>A0ABM8EC82_9HYPH</name>
<evidence type="ECO:0000313" key="4">
    <source>
        <dbReference type="EMBL" id="BDV35614.1"/>
    </source>
</evidence>
<dbReference type="Gene3D" id="3.40.50.2000">
    <property type="entry name" value="Glycogen Phosphorylase B"/>
    <property type="match status" value="2"/>
</dbReference>
<keyword evidence="2" id="KW-0808">Transferase</keyword>
<sequence length="435" mass="48076">MRGFAVKILMSAFSCGPGQGSEPGVGWNMAIETARLGHVVHVLTQTEFRPEIEREMAAGALPPNLTFDIYMPPWLEALRDRGLKMGFFSLTWHTVNFLWQFCALQRAWRRYRHAGFDIIHHVTLAGIRYPTLLASLGLPTVIGPLGGGERAPFALRKSMPLKDRLSELFRDMHNVALRIDPFTRSAFRNGALIFVRSEESLAAVPPRYRDKAVVDVGMGIAEAEETRPQRRVPGRPFRLLYAGRLVYWKGGHLAIRALAAARSRGAEATLTLVGSGPARADFEQLAQRLGVSEHVRFRGQAPHDETLTMFREHHAFLFPSLHDAAPTVVLEAFANGLPAICLGLGGPAKMVEETCGCVIPAAGRSEAECVGALADAIASLALDEDKRLDLANGAVRRYQRYKWPSVTAALYAEIEKRLPARYMESRDAEQSLSAR</sequence>
<evidence type="ECO:0000259" key="3">
    <source>
        <dbReference type="Pfam" id="PF00534"/>
    </source>
</evidence>
<keyword evidence="1" id="KW-0328">Glycosyltransferase</keyword>
<feature type="domain" description="Glycosyl transferase family 1" evidence="3">
    <location>
        <begin position="224"/>
        <end position="394"/>
    </location>
</feature>
<dbReference type="PANTHER" id="PTHR12526">
    <property type="entry name" value="GLYCOSYLTRANSFERASE"/>
    <property type="match status" value="1"/>
</dbReference>
<keyword evidence="5" id="KW-1185">Reference proteome</keyword>
<dbReference type="CDD" id="cd03801">
    <property type="entry name" value="GT4_PimA-like"/>
    <property type="match status" value="1"/>
</dbReference>
<gene>
    <name evidence="4" type="ORF">SS37A_31430</name>
</gene>
<evidence type="ECO:0000256" key="2">
    <source>
        <dbReference type="ARBA" id="ARBA00022679"/>
    </source>
</evidence>